<comment type="caution">
    <text evidence="1">The sequence shown here is derived from an EMBL/GenBank/DDBJ whole genome shotgun (WGS) entry which is preliminary data.</text>
</comment>
<evidence type="ECO:0000313" key="1">
    <source>
        <dbReference type="EMBL" id="GIX68739.1"/>
    </source>
</evidence>
<dbReference type="Proteomes" id="UP001054945">
    <property type="component" value="Unassembled WGS sequence"/>
</dbReference>
<evidence type="ECO:0000313" key="2">
    <source>
        <dbReference type="Proteomes" id="UP001054945"/>
    </source>
</evidence>
<sequence length="84" mass="9994">MINRPRLTPRGKRIDEWGRGLVMMRVEQATAKSTACQDMPQIERNRVEKWKQIRAPTKEVLRTKYQEGKREEPIGQLWEEVQSD</sequence>
<keyword evidence="2" id="KW-1185">Reference proteome</keyword>
<name>A0AAV4M8P7_CAEEX</name>
<proteinExistence type="predicted"/>
<dbReference type="AlphaFoldDB" id="A0AAV4M8P7"/>
<protein>
    <submittedName>
        <fullName evidence="1">Uncharacterized protein</fullName>
    </submittedName>
</protein>
<dbReference type="EMBL" id="BPLR01001996">
    <property type="protein sequence ID" value="GIX68739.1"/>
    <property type="molecule type" value="Genomic_DNA"/>
</dbReference>
<organism evidence="1 2">
    <name type="scientific">Caerostris extrusa</name>
    <name type="common">Bark spider</name>
    <name type="synonym">Caerostris bankana</name>
    <dbReference type="NCBI Taxonomy" id="172846"/>
    <lineage>
        <taxon>Eukaryota</taxon>
        <taxon>Metazoa</taxon>
        <taxon>Ecdysozoa</taxon>
        <taxon>Arthropoda</taxon>
        <taxon>Chelicerata</taxon>
        <taxon>Arachnida</taxon>
        <taxon>Araneae</taxon>
        <taxon>Araneomorphae</taxon>
        <taxon>Entelegynae</taxon>
        <taxon>Araneoidea</taxon>
        <taxon>Araneidae</taxon>
        <taxon>Caerostris</taxon>
    </lineage>
</organism>
<gene>
    <name evidence="1" type="ORF">CEXT_798731</name>
</gene>
<reference evidence="1 2" key="1">
    <citation type="submission" date="2021-06" db="EMBL/GenBank/DDBJ databases">
        <title>Caerostris extrusa draft genome.</title>
        <authorList>
            <person name="Kono N."/>
            <person name="Arakawa K."/>
        </authorList>
    </citation>
    <scope>NUCLEOTIDE SEQUENCE [LARGE SCALE GENOMIC DNA]</scope>
</reference>
<accession>A0AAV4M8P7</accession>